<feature type="compositionally biased region" description="Basic and acidic residues" evidence="1">
    <location>
        <begin position="1"/>
        <end position="13"/>
    </location>
</feature>
<comment type="caution">
    <text evidence="2">The sequence shown here is derived from an EMBL/GenBank/DDBJ whole genome shotgun (WGS) entry which is preliminary data.</text>
</comment>
<keyword evidence="3" id="KW-1185">Reference proteome</keyword>
<dbReference type="EMBL" id="ABVL01000026">
    <property type="protein sequence ID" value="EDY16915.1"/>
    <property type="molecule type" value="Genomic_DNA"/>
</dbReference>
<name>B4D9F4_9BACT</name>
<dbReference type="InterPro" id="IPR023366">
    <property type="entry name" value="ATP_synth_asu-like_sf"/>
</dbReference>
<dbReference type="InParanoid" id="B4D9F4"/>
<organism evidence="2 3">
    <name type="scientific">Chthoniobacter flavus Ellin428</name>
    <dbReference type="NCBI Taxonomy" id="497964"/>
    <lineage>
        <taxon>Bacteria</taxon>
        <taxon>Pseudomonadati</taxon>
        <taxon>Verrucomicrobiota</taxon>
        <taxon>Spartobacteria</taxon>
        <taxon>Chthoniobacterales</taxon>
        <taxon>Chthoniobacteraceae</taxon>
        <taxon>Chthoniobacter</taxon>
    </lineage>
</organism>
<sequence>MPPPRLDQRDPSHPKYGKPGVSYPYGDLRFPRIVEAWNARKTDSRRERAFLSAHPDKLSYPNALLISQSTDKGSDDDQNFTAVYETLPGPIFVDIRSYRETGIPMLTARRQVAANGSYTAGEFQPAPVHVSSIADNGDGTCTVTLSAAHDLPPKCWVVFAGTNSAPAIDGNQMIVSVPSETQIVVSANLTGAGTAAGTMTAINRIVRELQPVPSNASILIKLDTMVGVPSVSDVAMRNVQSVVNSGNGTATVTLDAAHGLSVGDWVMLSGTKSAPKVDGPRKILSIPLSTKIVVEVIMDAIATITSGGVGGTMTPMGALATYNEDFHCWKDYDFPDFLKGIQFYNDGGSTAGFNGYNYSTSWGGAVGLPMQDGYHGPCRARRLRCFFVGPPPDSFESNLAPTFVMPSSGTFVIQGGSSSRIFTPDLVNSTISSSVNFRTGRIPHCLTGTSATGALSPSKLDGSGGITALGGLIGGGSILGFSGAIVDLPASIPTQFTQGDIITLMGQPSKYDAGGLWEVVVFLISVPYTSGSAPS</sequence>
<evidence type="ECO:0000256" key="1">
    <source>
        <dbReference type="SAM" id="MobiDB-lite"/>
    </source>
</evidence>
<dbReference type="AlphaFoldDB" id="B4D9F4"/>
<reference evidence="2 3" key="1">
    <citation type="journal article" date="2011" name="J. Bacteriol.">
        <title>Genome sequence of Chthoniobacter flavus Ellin428, an aerobic heterotrophic soil bacterium.</title>
        <authorList>
            <person name="Kant R."/>
            <person name="van Passel M.W."/>
            <person name="Palva A."/>
            <person name="Lucas S."/>
            <person name="Lapidus A."/>
            <person name="Glavina Del Rio T."/>
            <person name="Dalin E."/>
            <person name="Tice H."/>
            <person name="Bruce D."/>
            <person name="Goodwin L."/>
            <person name="Pitluck S."/>
            <person name="Larimer F.W."/>
            <person name="Land M.L."/>
            <person name="Hauser L."/>
            <person name="Sangwan P."/>
            <person name="de Vos W.M."/>
            <person name="Janssen P.H."/>
            <person name="Smidt H."/>
        </authorList>
    </citation>
    <scope>NUCLEOTIDE SEQUENCE [LARGE SCALE GENOMIC DNA]</scope>
    <source>
        <strain evidence="2 3">Ellin428</strain>
    </source>
</reference>
<dbReference type="Proteomes" id="UP000005824">
    <property type="component" value="Unassembled WGS sequence"/>
</dbReference>
<accession>B4D9F4</accession>
<protein>
    <submittedName>
        <fullName evidence="2">Uncharacterized protein</fullName>
    </submittedName>
</protein>
<gene>
    <name evidence="2" type="ORF">CfE428DRAFT_5544</name>
</gene>
<evidence type="ECO:0000313" key="3">
    <source>
        <dbReference type="Proteomes" id="UP000005824"/>
    </source>
</evidence>
<dbReference type="Gene3D" id="2.40.30.20">
    <property type="match status" value="1"/>
</dbReference>
<evidence type="ECO:0000313" key="2">
    <source>
        <dbReference type="EMBL" id="EDY16915.1"/>
    </source>
</evidence>
<proteinExistence type="predicted"/>
<dbReference type="STRING" id="497964.CfE428DRAFT_5544"/>
<dbReference type="RefSeq" id="WP_006982865.1">
    <property type="nucleotide sequence ID" value="NZ_ABVL01000026.1"/>
</dbReference>
<feature type="region of interest" description="Disordered" evidence="1">
    <location>
        <begin position="1"/>
        <end position="22"/>
    </location>
</feature>